<dbReference type="SMART" id="SM00028">
    <property type="entry name" value="TPR"/>
    <property type="match status" value="9"/>
</dbReference>
<keyword evidence="1" id="KW-0677">Repeat</keyword>
<dbReference type="PROSITE" id="PS50005">
    <property type="entry name" value="TPR"/>
    <property type="match status" value="3"/>
</dbReference>
<dbReference type="EMBL" id="MDYQ01000077">
    <property type="protein sequence ID" value="PRP83739.1"/>
    <property type="molecule type" value="Genomic_DNA"/>
</dbReference>
<dbReference type="PANTHER" id="PTHR44858">
    <property type="entry name" value="TETRATRICOPEPTIDE REPEAT PROTEIN 6"/>
    <property type="match status" value="1"/>
</dbReference>
<evidence type="ECO:0000256" key="4">
    <source>
        <dbReference type="SAM" id="Coils"/>
    </source>
</evidence>
<dbReference type="Pfam" id="PF13432">
    <property type="entry name" value="TPR_16"/>
    <property type="match status" value="1"/>
</dbReference>
<protein>
    <submittedName>
        <fullName evidence="5">Uncharacterized protein</fullName>
    </submittedName>
</protein>
<dbReference type="SUPFAM" id="SSF48452">
    <property type="entry name" value="TPR-like"/>
    <property type="match status" value="1"/>
</dbReference>
<dbReference type="InterPro" id="IPR011990">
    <property type="entry name" value="TPR-like_helical_dom_sf"/>
</dbReference>
<evidence type="ECO:0000313" key="6">
    <source>
        <dbReference type="Proteomes" id="UP000241769"/>
    </source>
</evidence>
<keyword evidence="4" id="KW-0175">Coiled coil</keyword>
<dbReference type="Proteomes" id="UP000241769">
    <property type="component" value="Unassembled WGS sequence"/>
</dbReference>
<comment type="caution">
    <text evidence="5">The sequence shown here is derived from an EMBL/GenBank/DDBJ whole genome shotgun (WGS) entry which is preliminary data.</text>
</comment>
<dbReference type="InterPro" id="IPR019734">
    <property type="entry name" value="TPR_rpt"/>
</dbReference>
<evidence type="ECO:0000256" key="2">
    <source>
        <dbReference type="ARBA" id="ARBA00022803"/>
    </source>
</evidence>
<keyword evidence="6" id="KW-1185">Reference proteome</keyword>
<feature type="repeat" description="TPR" evidence="3">
    <location>
        <begin position="222"/>
        <end position="255"/>
    </location>
</feature>
<dbReference type="STRING" id="1890364.A0A2P6NIH9"/>
<evidence type="ECO:0000256" key="3">
    <source>
        <dbReference type="PROSITE-ProRule" id="PRU00339"/>
    </source>
</evidence>
<dbReference type="PANTHER" id="PTHR44858:SF1">
    <property type="entry name" value="UDP-N-ACETYLGLUCOSAMINE--PEPTIDE N-ACETYLGLUCOSAMINYLTRANSFERASE SPINDLY-RELATED"/>
    <property type="match status" value="1"/>
</dbReference>
<dbReference type="InParanoid" id="A0A2P6NIH9"/>
<dbReference type="Pfam" id="PF13181">
    <property type="entry name" value="TPR_8"/>
    <property type="match status" value="2"/>
</dbReference>
<sequence length="604" mass="68952">MLRLFTSRQRISAPPKCWTTTTTNRVALVQNVNPVRHIRFSVPKREQMKPNPPLSIRTKSENFVQSVPKLMTEASTFVKNQPERALEIYQRALRLEPRNSEIIHHIIQMREQIINQIAQSKSEEDAREAAGEQLTALRNELNQLVDISPIPFFLRMRASFLSLWYDDKQGAIKDYKKILETEQKNVSVILAISQLYGQLGNIRESLQFIDQALSLSQDDQLPEILSVRSSTLLAAGRKEEAIADIKKALQIRPNTPGANMLYATLIKSDDPEAALKAFDQEIQFLQSEKKRDVREILTSALCTRASFLMESSRYKEALADLKSASRSMPDNAEIHGLKAMCHQNLDENREAISSYSDAIVAIGDDKMSVPYYAGRGKLYFNMERYEAALGDLENATIWDRGESIYDPELYGLKARCCIQLASYKSAKIEATQFVKFDNNSIRSRLLRCEILFQLEENKVALADLENLMAENEKEVIALRPEAFQLLGIAYEESSQWEKALDAFTRDLESNFTPDRTEVLSHKANVLLQLGRAEESKSTMDEAISLDANRSDFYMLRGRALDKLGRYIDAVEDMNTAIEKRPPFVDANNRPRYEEERNAIMDKIE</sequence>
<dbReference type="InterPro" id="IPR050498">
    <property type="entry name" value="Ycf3"/>
</dbReference>
<dbReference type="Gene3D" id="1.25.40.10">
    <property type="entry name" value="Tetratricopeptide repeat domain"/>
    <property type="match status" value="5"/>
</dbReference>
<reference evidence="5 6" key="1">
    <citation type="journal article" date="2018" name="Genome Biol. Evol.">
        <title>Multiple Roots of Fruiting Body Formation in Amoebozoa.</title>
        <authorList>
            <person name="Hillmann F."/>
            <person name="Forbes G."/>
            <person name="Novohradska S."/>
            <person name="Ferling I."/>
            <person name="Riege K."/>
            <person name="Groth M."/>
            <person name="Westermann M."/>
            <person name="Marz M."/>
            <person name="Spaller T."/>
            <person name="Winckler T."/>
            <person name="Schaap P."/>
            <person name="Glockner G."/>
        </authorList>
    </citation>
    <scope>NUCLEOTIDE SEQUENCE [LARGE SCALE GENOMIC DNA]</scope>
    <source>
        <strain evidence="5 6">Jena</strain>
    </source>
</reference>
<feature type="repeat" description="TPR" evidence="3">
    <location>
        <begin position="186"/>
        <end position="219"/>
    </location>
</feature>
<feature type="repeat" description="TPR" evidence="3">
    <location>
        <begin position="480"/>
        <end position="513"/>
    </location>
</feature>
<proteinExistence type="predicted"/>
<evidence type="ECO:0000313" key="5">
    <source>
        <dbReference type="EMBL" id="PRP83739.1"/>
    </source>
</evidence>
<dbReference type="OrthoDB" id="1926212at2759"/>
<gene>
    <name evidence="5" type="ORF">PROFUN_09071</name>
</gene>
<organism evidence="5 6">
    <name type="scientific">Planoprotostelium fungivorum</name>
    <dbReference type="NCBI Taxonomy" id="1890364"/>
    <lineage>
        <taxon>Eukaryota</taxon>
        <taxon>Amoebozoa</taxon>
        <taxon>Evosea</taxon>
        <taxon>Variosea</taxon>
        <taxon>Cavosteliida</taxon>
        <taxon>Cavosteliaceae</taxon>
        <taxon>Planoprotostelium</taxon>
    </lineage>
</organism>
<keyword evidence="2 3" id="KW-0802">TPR repeat</keyword>
<evidence type="ECO:0000256" key="1">
    <source>
        <dbReference type="ARBA" id="ARBA00022737"/>
    </source>
</evidence>
<dbReference type="AlphaFoldDB" id="A0A2P6NIH9"/>
<name>A0A2P6NIH9_9EUKA</name>
<accession>A0A2P6NIH9</accession>
<feature type="coiled-coil region" evidence="4">
    <location>
        <begin position="120"/>
        <end position="147"/>
    </location>
</feature>